<dbReference type="GO" id="GO:0005737">
    <property type="term" value="C:cytoplasm"/>
    <property type="evidence" value="ECO:0007669"/>
    <property type="project" value="TreeGrafter"/>
</dbReference>
<evidence type="ECO:0000256" key="1">
    <source>
        <dbReference type="ARBA" id="ARBA00022786"/>
    </source>
</evidence>
<dbReference type="Gene3D" id="3.30.70.330">
    <property type="match status" value="1"/>
</dbReference>
<evidence type="ECO:0000259" key="5">
    <source>
        <dbReference type="PROSITE" id="PS50181"/>
    </source>
</evidence>
<dbReference type="SMART" id="SM00256">
    <property type="entry name" value="FBOX"/>
    <property type="match status" value="1"/>
</dbReference>
<dbReference type="PROSITE" id="PS50102">
    <property type="entry name" value="RRM"/>
    <property type="match status" value="1"/>
</dbReference>
<dbReference type="CDD" id="cd00590">
    <property type="entry name" value="RRM_SF"/>
    <property type="match status" value="1"/>
</dbReference>
<dbReference type="PROSITE" id="PS50181">
    <property type="entry name" value="FBOX"/>
    <property type="match status" value="1"/>
</dbReference>
<dbReference type="InterPro" id="IPR036047">
    <property type="entry name" value="F-box-like_dom_sf"/>
</dbReference>
<dbReference type="InterPro" id="IPR000504">
    <property type="entry name" value="RRM_dom"/>
</dbReference>
<gene>
    <name evidence="6" type="ORF">LNINA_LOCUS2068</name>
</gene>
<reference evidence="6 7" key="1">
    <citation type="submission" date="2023-11" db="EMBL/GenBank/DDBJ databases">
        <authorList>
            <person name="Okamura Y."/>
        </authorList>
    </citation>
    <scope>NUCLEOTIDE SEQUENCE [LARGE SCALE GENOMIC DNA]</scope>
</reference>
<dbReference type="PANTHER" id="PTHR13382">
    <property type="entry name" value="MITOCHONDRIAL ATP SYNTHASE COUPLING FACTOR B"/>
    <property type="match status" value="1"/>
</dbReference>
<dbReference type="InterPro" id="IPR012677">
    <property type="entry name" value="Nucleotide-bd_a/b_plait_sf"/>
</dbReference>
<proteinExistence type="predicted"/>
<dbReference type="AlphaFoldDB" id="A0AAV1J1S1"/>
<dbReference type="InterPro" id="IPR001810">
    <property type="entry name" value="F-box_dom"/>
</dbReference>
<dbReference type="Gene3D" id="3.80.10.10">
    <property type="entry name" value="Ribonuclease Inhibitor"/>
    <property type="match status" value="2"/>
</dbReference>
<keyword evidence="7" id="KW-1185">Reference proteome</keyword>
<evidence type="ECO:0000259" key="4">
    <source>
        <dbReference type="PROSITE" id="PS50102"/>
    </source>
</evidence>
<comment type="caution">
    <text evidence="6">The sequence shown here is derived from an EMBL/GenBank/DDBJ whole genome shotgun (WGS) entry which is preliminary data.</text>
</comment>
<dbReference type="GO" id="GO:0003723">
    <property type="term" value="F:RNA binding"/>
    <property type="evidence" value="ECO:0007669"/>
    <property type="project" value="UniProtKB-UniRule"/>
</dbReference>
<feature type="domain" description="F-box" evidence="5">
    <location>
        <begin position="198"/>
        <end position="253"/>
    </location>
</feature>
<evidence type="ECO:0000256" key="2">
    <source>
        <dbReference type="ARBA" id="ARBA00022884"/>
    </source>
</evidence>
<dbReference type="SUPFAM" id="SSF52047">
    <property type="entry name" value="RNI-like"/>
    <property type="match status" value="1"/>
</dbReference>
<feature type="domain" description="RRM" evidence="4">
    <location>
        <begin position="49"/>
        <end position="131"/>
    </location>
</feature>
<dbReference type="SUPFAM" id="SSF54928">
    <property type="entry name" value="RNA-binding domain, RBD"/>
    <property type="match status" value="1"/>
</dbReference>
<dbReference type="SMART" id="SM00360">
    <property type="entry name" value="RRM"/>
    <property type="match status" value="1"/>
</dbReference>
<dbReference type="Pfam" id="PF00646">
    <property type="entry name" value="F-box"/>
    <property type="match status" value="1"/>
</dbReference>
<dbReference type="InterPro" id="IPR006553">
    <property type="entry name" value="Leu-rich_rpt_Cys-con_subtyp"/>
</dbReference>
<evidence type="ECO:0000313" key="6">
    <source>
        <dbReference type="EMBL" id="CAK1542147.1"/>
    </source>
</evidence>
<evidence type="ECO:0008006" key="8">
    <source>
        <dbReference type="Google" id="ProtNLM"/>
    </source>
</evidence>
<dbReference type="InterPro" id="IPR032675">
    <property type="entry name" value="LRR_dom_sf"/>
</dbReference>
<name>A0AAV1J1S1_9NEOP</name>
<sequence length="694" mass="77856">MFFENVDDENFNHEVFQVMSREIYAITATSHYNRVRSAPTHTEDGIPIRKLYVSNLPAKTTRSELFGIFAPYGFIKSCWLRMGDRGPNRTPTPAYAFITYSNPADAHKALIAPHYEKQLRGVILRIFPADSWHQPVEDSEGRVCWRPNGERLDANSYLSSAEAGQKPEEVASPVVGGAENSNVVCTSQDSEKEENDPCNILNILNTDCLSHILSFVPIKDLIRSERVSKKWQDMIAEHLMSIRTFKTSTWRDNRLTTAILRRVLQRFGSSLLRLHIDDNWSALNDRTAHTIGKFCPNLEELKVVGMLTKNWNPLIYGCKELKDISFLSCTKLTDSSLVQVARGDIAVEKITIANNTHVTGLFLTATHPLQLTSIVFYNCYSLQGTVLCAAMDALPNLTTLHLDLCPLTLWKIIHLILKKVPKLEDLSLSDYTSMEVSYKLNGIEPFCEAIGTLTELKRLNLSKNINITNSVLKQVAQSCQKLESLNVSYCDSKRFPGVSDEGIIAICSSCPLISDLDISHLAGLTNAGCKAASKLKQLQSITSRGNSALSSAPFNAIINTCHSLKEIDVCGSTGVTEDVFTNVKRSLDKYPRNFKIFLADTAADCPGVEIIEELAKYKLLNVDFHNNRSDPPVCPNFVDIIIDDSSDESYDDVYEHEFYNDLMGQMLSSDDELLLDEMEYDREAELFHNAFLLF</sequence>
<evidence type="ECO:0000313" key="7">
    <source>
        <dbReference type="Proteomes" id="UP001497472"/>
    </source>
</evidence>
<dbReference type="SUPFAM" id="SSF81383">
    <property type="entry name" value="F-box domain"/>
    <property type="match status" value="1"/>
</dbReference>
<dbReference type="Pfam" id="PF00076">
    <property type="entry name" value="RRM_1"/>
    <property type="match status" value="1"/>
</dbReference>
<dbReference type="EMBL" id="CAVLEF010000003">
    <property type="protein sequence ID" value="CAK1542147.1"/>
    <property type="molecule type" value="Genomic_DNA"/>
</dbReference>
<protein>
    <recommendedName>
        <fullName evidence="8">RRM domain-containing protein</fullName>
    </recommendedName>
</protein>
<dbReference type="SMART" id="SM00367">
    <property type="entry name" value="LRR_CC"/>
    <property type="match status" value="5"/>
</dbReference>
<organism evidence="6 7">
    <name type="scientific">Leptosia nina</name>
    <dbReference type="NCBI Taxonomy" id="320188"/>
    <lineage>
        <taxon>Eukaryota</taxon>
        <taxon>Metazoa</taxon>
        <taxon>Ecdysozoa</taxon>
        <taxon>Arthropoda</taxon>
        <taxon>Hexapoda</taxon>
        <taxon>Insecta</taxon>
        <taxon>Pterygota</taxon>
        <taxon>Neoptera</taxon>
        <taxon>Endopterygota</taxon>
        <taxon>Lepidoptera</taxon>
        <taxon>Glossata</taxon>
        <taxon>Ditrysia</taxon>
        <taxon>Papilionoidea</taxon>
        <taxon>Pieridae</taxon>
        <taxon>Pierinae</taxon>
        <taxon>Leptosia</taxon>
    </lineage>
</organism>
<accession>A0AAV1J1S1</accession>
<dbReference type="Proteomes" id="UP001497472">
    <property type="component" value="Unassembled WGS sequence"/>
</dbReference>
<keyword evidence="2 3" id="KW-0694">RNA-binding</keyword>
<evidence type="ECO:0000256" key="3">
    <source>
        <dbReference type="PROSITE-ProRule" id="PRU00176"/>
    </source>
</evidence>
<dbReference type="InterPro" id="IPR050648">
    <property type="entry name" value="F-box_LRR-repeat"/>
</dbReference>
<dbReference type="InterPro" id="IPR035979">
    <property type="entry name" value="RBD_domain_sf"/>
</dbReference>
<keyword evidence="1" id="KW-0833">Ubl conjugation pathway</keyword>